<dbReference type="InterPro" id="IPR008949">
    <property type="entry name" value="Isoprenoid_synthase_dom_sf"/>
</dbReference>
<dbReference type="STRING" id="47428.A0A284SBN7"/>
<dbReference type="AlphaFoldDB" id="A0A284SBN7"/>
<comment type="similarity">
    <text evidence="4 16">Belongs to the FPP/GGPP synthase family.</text>
</comment>
<gene>
    <name evidence="17" type="ORF">ARMOST_22016</name>
</gene>
<evidence type="ECO:0000256" key="4">
    <source>
        <dbReference type="ARBA" id="ARBA00006706"/>
    </source>
</evidence>
<dbReference type="Pfam" id="PF00348">
    <property type="entry name" value="polyprenyl_synt"/>
    <property type="match status" value="1"/>
</dbReference>
<reference evidence="18" key="1">
    <citation type="journal article" date="2017" name="Nat. Ecol. Evol.">
        <title>Genome expansion and lineage-specific genetic innovations in the forest pathogenic fungi Armillaria.</title>
        <authorList>
            <person name="Sipos G."/>
            <person name="Prasanna A.N."/>
            <person name="Walter M.C."/>
            <person name="O'Connor E."/>
            <person name="Balint B."/>
            <person name="Krizsan K."/>
            <person name="Kiss B."/>
            <person name="Hess J."/>
            <person name="Varga T."/>
            <person name="Slot J."/>
            <person name="Riley R."/>
            <person name="Boka B."/>
            <person name="Rigling D."/>
            <person name="Barry K."/>
            <person name="Lee J."/>
            <person name="Mihaltcheva S."/>
            <person name="LaButti K."/>
            <person name="Lipzen A."/>
            <person name="Waldron R."/>
            <person name="Moloney N.M."/>
            <person name="Sperisen C."/>
            <person name="Kredics L."/>
            <person name="Vagvoelgyi C."/>
            <person name="Patrignani A."/>
            <person name="Fitzpatrick D."/>
            <person name="Nagy I."/>
            <person name="Doyle S."/>
            <person name="Anderson J.B."/>
            <person name="Grigoriev I.V."/>
            <person name="Gueldener U."/>
            <person name="Muensterkoetter M."/>
            <person name="Nagy L.G."/>
        </authorList>
    </citation>
    <scope>NUCLEOTIDE SEQUENCE [LARGE SCALE GENOMIC DNA]</scope>
    <source>
        <strain evidence="18">C18/9</strain>
    </source>
</reference>
<dbReference type="PROSITE" id="PS00723">
    <property type="entry name" value="POLYPRENYL_SYNTHASE_1"/>
    <property type="match status" value="1"/>
</dbReference>
<evidence type="ECO:0000313" key="18">
    <source>
        <dbReference type="Proteomes" id="UP000219338"/>
    </source>
</evidence>
<dbReference type="Gene3D" id="1.10.600.10">
    <property type="entry name" value="Farnesyl Diphosphate Synthase"/>
    <property type="match status" value="1"/>
</dbReference>
<keyword evidence="7" id="KW-0444">Lipid biosynthesis</keyword>
<dbReference type="InterPro" id="IPR033749">
    <property type="entry name" value="Polyprenyl_synt_CS"/>
</dbReference>
<dbReference type="EMBL" id="FUEG01000059">
    <property type="protein sequence ID" value="SJL18427.1"/>
    <property type="molecule type" value="Genomic_DNA"/>
</dbReference>
<sequence>MSDRSKFEAAWVAIKQELLDHFNGEGMPKDAAEWYERSLDYNVLGGKLNRGMSVVDTVEILKGRALTSDEYMQAAVLGWSVEMLQAFFLVADDIMDSSVTRRGQPCWYRVPRVGHIAINDSFMLESAIYFLLKKHFRAESYYVDLLELFHETTYQTEMGQLIDQLTAPEDKVDLSTFSLNRHSLIVIYKTAYYSFYLPVALAMHMCRVPTTYTIESTNVQPYESAKSILIPLGEYFQIQDDFLDFSGTPEQIGKVGTDILDNKCSWCINTALELVSPEQRTVLDENYGRKDAAAEGRVKAVFEEVGLRQMYHAYEEGVYEKLVRMIEAIPETQQEGTLKREVFRSFLNKVYKREK</sequence>
<proteinExistence type="inferred from homology"/>
<dbReference type="PANTHER" id="PTHR11525:SF0">
    <property type="entry name" value="FARNESYL PYROPHOSPHATE SYNTHASE"/>
    <property type="match status" value="1"/>
</dbReference>
<dbReference type="PROSITE" id="PS00444">
    <property type="entry name" value="POLYPRENYL_SYNTHASE_2"/>
    <property type="match status" value="1"/>
</dbReference>
<dbReference type="GO" id="GO:0005737">
    <property type="term" value="C:cytoplasm"/>
    <property type="evidence" value="ECO:0007669"/>
    <property type="project" value="TreeGrafter"/>
</dbReference>
<keyword evidence="11" id="KW-0443">Lipid metabolism</keyword>
<keyword evidence="10" id="KW-0460">Magnesium</keyword>
<dbReference type="SFLD" id="SFLDG01017">
    <property type="entry name" value="Polyprenyl_Transferase_Like"/>
    <property type="match status" value="1"/>
</dbReference>
<dbReference type="GO" id="GO:0045337">
    <property type="term" value="P:farnesyl diphosphate biosynthetic process"/>
    <property type="evidence" value="ECO:0007669"/>
    <property type="project" value="TreeGrafter"/>
</dbReference>
<dbReference type="OMA" id="EDCTWQR"/>
<dbReference type="CDD" id="cd00685">
    <property type="entry name" value="Trans_IPPS_HT"/>
    <property type="match status" value="1"/>
</dbReference>
<evidence type="ECO:0000256" key="12">
    <source>
        <dbReference type="ARBA" id="ARBA00032380"/>
    </source>
</evidence>
<dbReference type="EC" id="2.5.1.10" evidence="5"/>
<dbReference type="SUPFAM" id="SSF48576">
    <property type="entry name" value="Terpenoid synthases"/>
    <property type="match status" value="1"/>
</dbReference>
<evidence type="ECO:0000256" key="8">
    <source>
        <dbReference type="ARBA" id="ARBA00022679"/>
    </source>
</evidence>
<evidence type="ECO:0000256" key="11">
    <source>
        <dbReference type="ARBA" id="ARBA00023098"/>
    </source>
</evidence>
<evidence type="ECO:0000256" key="15">
    <source>
        <dbReference type="ARBA" id="ARBA00032873"/>
    </source>
</evidence>
<protein>
    <recommendedName>
        <fullName evidence="15">(2E,6E)-farnesyl diphosphate synthase</fullName>
        <ecNumber evidence="6">2.5.1.1</ecNumber>
        <ecNumber evidence="5">2.5.1.10</ecNumber>
    </recommendedName>
    <alternativeName>
        <fullName evidence="14">Dimethylallyltranstransferase</fullName>
    </alternativeName>
    <alternativeName>
        <fullName evidence="13">Farnesyl diphosphate synthase</fullName>
    </alternativeName>
    <alternativeName>
        <fullName evidence="12">Geranyltranstransferase</fullName>
    </alternativeName>
</protein>
<evidence type="ECO:0000256" key="14">
    <source>
        <dbReference type="ARBA" id="ARBA00032448"/>
    </source>
</evidence>
<dbReference type="GO" id="GO:0004161">
    <property type="term" value="F:dimethylallyltranstransferase activity"/>
    <property type="evidence" value="ECO:0007669"/>
    <property type="project" value="UniProtKB-EC"/>
</dbReference>
<dbReference type="GO" id="GO:0004337">
    <property type="term" value="F:(2E,6E)-farnesyl diphosphate synthase activity"/>
    <property type="evidence" value="ECO:0007669"/>
    <property type="project" value="UniProtKB-EC"/>
</dbReference>
<evidence type="ECO:0000256" key="13">
    <source>
        <dbReference type="ARBA" id="ARBA00032424"/>
    </source>
</evidence>
<dbReference type="Proteomes" id="UP000219338">
    <property type="component" value="Unassembled WGS sequence"/>
</dbReference>
<keyword evidence="9" id="KW-0479">Metal-binding</keyword>
<evidence type="ECO:0000256" key="5">
    <source>
        <dbReference type="ARBA" id="ARBA00012439"/>
    </source>
</evidence>
<evidence type="ECO:0000256" key="2">
    <source>
        <dbReference type="ARBA" id="ARBA00004932"/>
    </source>
</evidence>
<dbReference type="InterPro" id="IPR039702">
    <property type="entry name" value="FPS1-like"/>
</dbReference>
<dbReference type="PANTHER" id="PTHR11525">
    <property type="entry name" value="FARNESYL-PYROPHOSPHATE SYNTHETASE"/>
    <property type="match status" value="1"/>
</dbReference>
<keyword evidence="18" id="KW-1185">Reference proteome</keyword>
<evidence type="ECO:0000256" key="7">
    <source>
        <dbReference type="ARBA" id="ARBA00022516"/>
    </source>
</evidence>
<evidence type="ECO:0000256" key="6">
    <source>
        <dbReference type="ARBA" id="ARBA00012833"/>
    </source>
</evidence>
<dbReference type="GO" id="GO:0046872">
    <property type="term" value="F:metal ion binding"/>
    <property type="evidence" value="ECO:0007669"/>
    <property type="project" value="UniProtKB-KW"/>
</dbReference>
<dbReference type="OrthoDB" id="10257492at2759"/>
<comment type="pathway">
    <text evidence="2">Isoprenoid biosynthesis; geranyl diphosphate biosynthesis; geranyl diphosphate from dimethylallyl diphosphate and isopentenyl diphosphate: step 1/1.</text>
</comment>
<organism evidence="17 18">
    <name type="scientific">Armillaria ostoyae</name>
    <name type="common">Armillaria root rot fungus</name>
    <dbReference type="NCBI Taxonomy" id="47428"/>
    <lineage>
        <taxon>Eukaryota</taxon>
        <taxon>Fungi</taxon>
        <taxon>Dikarya</taxon>
        <taxon>Basidiomycota</taxon>
        <taxon>Agaricomycotina</taxon>
        <taxon>Agaricomycetes</taxon>
        <taxon>Agaricomycetidae</taxon>
        <taxon>Agaricales</taxon>
        <taxon>Marasmiineae</taxon>
        <taxon>Physalacriaceae</taxon>
        <taxon>Armillaria</taxon>
    </lineage>
</organism>
<dbReference type="EC" id="2.5.1.1" evidence="6"/>
<evidence type="ECO:0000256" key="9">
    <source>
        <dbReference type="ARBA" id="ARBA00022723"/>
    </source>
</evidence>
<comment type="cofactor">
    <cofactor evidence="1">
        <name>Mg(2+)</name>
        <dbReference type="ChEBI" id="CHEBI:18420"/>
    </cofactor>
</comment>
<keyword evidence="8 16" id="KW-0808">Transferase</keyword>
<evidence type="ECO:0000256" key="1">
    <source>
        <dbReference type="ARBA" id="ARBA00001946"/>
    </source>
</evidence>
<evidence type="ECO:0000256" key="16">
    <source>
        <dbReference type="RuleBase" id="RU004466"/>
    </source>
</evidence>
<dbReference type="FunFam" id="1.10.600.10:FF:000006">
    <property type="entry name" value="Farnesyl pyrophosphate synthase"/>
    <property type="match status" value="1"/>
</dbReference>
<comment type="pathway">
    <text evidence="3">Isoprenoid biosynthesis; farnesyl diphosphate biosynthesis; farnesyl diphosphate from geranyl diphosphate and isopentenyl diphosphate: step 1/1.</text>
</comment>
<name>A0A284SBN7_ARMOS</name>
<accession>A0A284SBN7</accession>
<dbReference type="InterPro" id="IPR000092">
    <property type="entry name" value="Polyprenyl_synt"/>
</dbReference>
<evidence type="ECO:0000313" key="17">
    <source>
        <dbReference type="EMBL" id="SJL18427.1"/>
    </source>
</evidence>
<evidence type="ECO:0000256" key="3">
    <source>
        <dbReference type="ARBA" id="ARBA00005035"/>
    </source>
</evidence>
<dbReference type="SFLD" id="SFLDS00005">
    <property type="entry name" value="Isoprenoid_Synthase_Type_I"/>
    <property type="match status" value="1"/>
</dbReference>
<evidence type="ECO:0000256" key="10">
    <source>
        <dbReference type="ARBA" id="ARBA00022842"/>
    </source>
</evidence>